<feature type="binding site" evidence="7">
    <location>
        <begin position="342"/>
        <end position="346"/>
    </location>
    <ligand>
        <name>FMN</name>
        <dbReference type="ChEBI" id="CHEBI:58210"/>
    </ligand>
</feature>
<dbReference type="SUPFAM" id="SSF51395">
    <property type="entry name" value="FMN-linked oxidoreductases"/>
    <property type="match status" value="1"/>
</dbReference>
<feature type="binding site" evidence="7">
    <location>
        <begin position="365"/>
        <end position="366"/>
    </location>
    <ligand>
        <name>FMN</name>
        <dbReference type="ChEBI" id="CHEBI:58210"/>
    </ligand>
</feature>
<dbReference type="PIRSF" id="PIRSF000138">
    <property type="entry name" value="Al-hdrx_acd_dh"/>
    <property type="match status" value="1"/>
</dbReference>
<evidence type="ECO:0000256" key="1">
    <source>
        <dbReference type="ARBA" id="ARBA00001917"/>
    </source>
</evidence>
<evidence type="ECO:0000256" key="2">
    <source>
        <dbReference type="ARBA" id="ARBA00022630"/>
    </source>
</evidence>
<comment type="cofactor">
    <cofactor evidence="1">
        <name>FMN</name>
        <dbReference type="ChEBI" id="CHEBI:58210"/>
    </cofactor>
</comment>
<feature type="binding site" evidence="7">
    <location>
        <position position="208"/>
    </location>
    <ligand>
        <name>glyoxylate</name>
        <dbReference type="ChEBI" id="CHEBI:36655"/>
    </ligand>
</feature>
<evidence type="ECO:0000313" key="9">
    <source>
        <dbReference type="EMBL" id="RFU73834.1"/>
    </source>
</evidence>
<feature type="binding site" evidence="7">
    <location>
        <position position="149"/>
    </location>
    <ligand>
        <name>FMN</name>
        <dbReference type="ChEBI" id="CHEBI:58210"/>
    </ligand>
</feature>
<reference evidence="9 10" key="1">
    <citation type="journal article" date="2018" name="PLoS Pathog.">
        <title>Evolution of structural diversity of trichothecenes, a family of toxins produced by plant pathogenic and entomopathogenic fungi.</title>
        <authorList>
            <person name="Proctor R.H."/>
            <person name="McCormick S.P."/>
            <person name="Kim H.S."/>
            <person name="Cardoza R.E."/>
            <person name="Stanley A.M."/>
            <person name="Lindo L."/>
            <person name="Kelly A."/>
            <person name="Brown D.W."/>
            <person name="Lee T."/>
            <person name="Vaughan M.M."/>
            <person name="Alexander N.J."/>
            <person name="Busman M."/>
            <person name="Gutierrez S."/>
        </authorList>
    </citation>
    <scope>NUCLEOTIDE SEQUENCE [LARGE SCALE GENOMIC DNA]</scope>
    <source>
        <strain evidence="9 10">IBT 40837</strain>
    </source>
</reference>
<feature type="domain" description="FMN hydroxy acid dehydrogenase" evidence="8">
    <location>
        <begin position="28"/>
        <end position="416"/>
    </location>
</feature>
<keyword evidence="4" id="KW-0560">Oxidoreductase</keyword>
<dbReference type="STRING" id="490622.A0A395ND02"/>
<comment type="similarity">
    <text evidence="5">Belongs to the FMN-dependent alpha-hydroxy acid dehydrogenase family.</text>
</comment>
<feature type="binding site" evidence="7">
    <location>
        <position position="287"/>
    </location>
    <ligand>
        <name>FMN</name>
        <dbReference type="ChEBI" id="CHEBI:58210"/>
    </ligand>
</feature>
<feature type="binding site" evidence="7">
    <location>
        <position position="309"/>
    </location>
    <ligand>
        <name>FMN</name>
        <dbReference type="ChEBI" id="CHEBI:58210"/>
    </ligand>
</feature>
<dbReference type="PANTHER" id="PTHR10578:SF86">
    <property type="entry name" value="DEPENDENT DEHYDROGENASE, PUTATIVE (AFU_ORTHOLOGUE AFUA_6G02720)-RELATED"/>
    <property type="match status" value="1"/>
</dbReference>
<dbReference type="Gene3D" id="3.20.20.70">
    <property type="entry name" value="Aldolase class I"/>
    <property type="match status" value="1"/>
</dbReference>
<organism evidence="9 10">
    <name type="scientific">Trichoderma arundinaceum</name>
    <dbReference type="NCBI Taxonomy" id="490622"/>
    <lineage>
        <taxon>Eukaryota</taxon>
        <taxon>Fungi</taxon>
        <taxon>Dikarya</taxon>
        <taxon>Ascomycota</taxon>
        <taxon>Pezizomycotina</taxon>
        <taxon>Sordariomycetes</taxon>
        <taxon>Hypocreomycetidae</taxon>
        <taxon>Hypocreales</taxon>
        <taxon>Hypocreaceae</taxon>
        <taxon>Trichoderma</taxon>
    </lineage>
</organism>
<evidence type="ECO:0000256" key="4">
    <source>
        <dbReference type="ARBA" id="ARBA00023002"/>
    </source>
</evidence>
<gene>
    <name evidence="9" type="ORF">TARUN_8412</name>
</gene>
<protein>
    <submittedName>
        <fullName evidence="9">Fmn-dependent dehydrogenase</fullName>
    </submittedName>
</protein>
<feature type="binding site" evidence="7">
    <location>
        <position position="199"/>
    </location>
    <ligand>
        <name>FMN</name>
        <dbReference type="ChEBI" id="CHEBI:58210"/>
    </ligand>
</feature>
<dbReference type="PANTHER" id="PTHR10578">
    <property type="entry name" value="S -2-HYDROXY-ACID OXIDASE-RELATED"/>
    <property type="match status" value="1"/>
</dbReference>
<dbReference type="OrthoDB" id="25826at2759"/>
<dbReference type="EMBL" id="PXOA01000598">
    <property type="protein sequence ID" value="RFU73834.1"/>
    <property type="molecule type" value="Genomic_DNA"/>
</dbReference>
<dbReference type="CDD" id="cd03332">
    <property type="entry name" value="LMO_FMN"/>
    <property type="match status" value="1"/>
</dbReference>
<sequence>MADQDGDGPQPYAAYLRAVIQKGLLAGELPIVTTNPNLLEEQAREKMPKAGFDYIIGGAGESATMDANRLAFRQWKIVPRVLKPTSPRDLSVTIFGQKFGLVLCIRDWLTSKDVPVLMAPVGVNSLFHKDKEIGVAQACAALHVPFTLSTVSQTPIEEVAAAIPESPKWFQLYWPKDEEITASLLKRAKDSGYTALVVTLDTWTLAWRPHDLDTANVPFLLGEGDANGFSDPVFRRKFAEMSDGGTPEDNLLQAALYWIGETFPGVSHSWEDLKILKKHWDGPIILKGILSVEDAELAVEHGMDGIIVSNHGGRQIDGAIATLDVLPEIVDAVGSKLTVMMDSGIRTGADVVKALALGAKAVFVGRPVIYGLGINGKEGAEAVLAGLLADLDLTMGFAGAQSIADLKKSMLRKIQHSGDVKSNL</sequence>
<dbReference type="InterPro" id="IPR000262">
    <property type="entry name" value="FMN-dep_DH"/>
</dbReference>
<feature type="binding site" evidence="7">
    <location>
        <position position="173"/>
    </location>
    <ligand>
        <name>glyoxylate</name>
        <dbReference type="ChEBI" id="CHEBI:36655"/>
    </ligand>
</feature>
<proteinExistence type="inferred from homology"/>
<dbReference type="InterPro" id="IPR012133">
    <property type="entry name" value="Alpha-hydoxy_acid_DH_FMN"/>
</dbReference>
<feature type="active site" description="Proton acceptor" evidence="6">
    <location>
        <position position="311"/>
    </location>
</feature>
<dbReference type="PROSITE" id="PS51349">
    <property type="entry name" value="FMN_HYDROXY_ACID_DH_2"/>
    <property type="match status" value="1"/>
</dbReference>
<comment type="caution">
    <text evidence="9">The sequence shown here is derived from an EMBL/GenBank/DDBJ whole genome shotgun (WGS) entry which is preliminary data.</text>
</comment>
<dbReference type="Proteomes" id="UP000266272">
    <property type="component" value="Unassembled WGS sequence"/>
</dbReference>
<evidence type="ECO:0000256" key="5">
    <source>
        <dbReference type="ARBA" id="ARBA00024042"/>
    </source>
</evidence>
<evidence type="ECO:0000256" key="7">
    <source>
        <dbReference type="PIRSR" id="PIRSR000138-2"/>
    </source>
</evidence>
<keyword evidence="2 7" id="KW-0285">Flavoprotein</keyword>
<feature type="binding site" evidence="7">
    <location>
        <position position="311"/>
    </location>
    <ligand>
        <name>glyoxylate</name>
        <dbReference type="ChEBI" id="CHEBI:36655"/>
    </ligand>
</feature>
<accession>A0A395ND02</accession>
<keyword evidence="10" id="KW-1185">Reference proteome</keyword>
<dbReference type="GO" id="GO:0010181">
    <property type="term" value="F:FMN binding"/>
    <property type="evidence" value="ECO:0007669"/>
    <property type="project" value="InterPro"/>
</dbReference>
<evidence type="ECO:0000313" key="10">
    <source>
        <dbReference type="Proteomes" id="UP000266272"/>
    </source>
</evidence>
<dbReference type="InterPro" id="IPR037350">
    <property type="entry name" value="LMO_FMN"/>
</dbReference>
<dbReference type="AlphaFoldDB" id="A0A395ND02"/>
<name>A0A395ND02_TRIAR</name>
<feature type="binding site" evidence="7">
    <location>
        <position position="171"/>
    </location>
    <ligand>
        <name>FMN</name>
        <dbReference type="ChEBI" id="CHEBI:58210"/>
    </ligand>
</feature>
<evidence type="ECO:0000256" key="3">
    <source>
        <dbReference type="ARBA" id="ARBA00022643"/>
    </source>
</evidence>
<dbReference type="Pfam" id="PF01070">
    <property type="entry name" value="FMN_dh"/>
    <property type="match status" value="1"/>
</dbReference>
<feature type="binding site" evidence="7">
    <location>
        <position position="54"/>
    </location>
    <ligand>
        <name>glyoxylate</name>
        <dbReference type="ChEBI" id="CHEBI:36655"/>
    </ligand>
</feature>
<dbReference type="InterPro" id="IPR037396">
    <property type="entry name" value="FMN_HAD"/>
</dbReference>
<dbReference type="GO" id="GO:0016491">
    <property type="term" value="F:oxidoreductase activity"/>
    <property type="evidence" value="ECO:0007669"/>
    <property type="project" value="UniProtKB-KW"/>
</dbReference>
<dbReference type="InterPro" id="IPR008259">
    <property type="entry name" value="FMN_hydac_DH_AS"/>
</dbReference>
<keyword evidence="3 7" id="KW-0288">FMN</keyword>
<dbReference type="PROSITE" id="PS00557">
    <property type="entry name" value="FMN_HYDROXY_ACID_DH_1"/>
    <property type="match status" value="1"/>
</dbReference>
<feature type="binding site" evidence="7">
    <location>
        <position position="314"/>
    </location>
    <ligand>
        <name>glyoxylate</name>
        <dbReference type="ChEBI" id="CHEBI:36655"/>
    </ligand>
</feature>
<evidence type="ECO:0000259" key="8">
    <source>
        <dbReference type="PROSITE" id="PS51349"/>
    </source>
</evidence>
<dbReference type="FunFam" id="3.20.20.70:FF:000132">
    <property type="entry name" value="FMN dependent dehydrogenase"/>
    <property type="match status" value="1"/>
</dbReference>
<dbReference type="InterPro" id="IPR013785">
    <property type="entry name" value="Aldolase_TIM"/>
</dbReference>
<feature type="binding site" evidence="7">
    <location>
        <begin position="120"/>
        <end position="122"/>
    </location>
    <ligand>
        <name>FMN</name>
        <dbReference type="ChEBI" id="CHEBI:58210"/>
    </ligand>
</feature>
<evidence type="ECO:0000256" key="6">
    <source>
        <dbReference type="PIRSR" id="PIRSR000138-1"/>
    </source>
</evidence>